<dbReference type="InterPro" id="IPR025110">
    <property type="entry name" value="AMP-bd_C"/>
</dbReference>
<proteinExistence type="inferred from homology"/>
<feature type="domain" description="Carrier" evidence="6">
    <location>
        <begin position="993"/>
        <end position="1068"/>
    </location>
</feature>
<dbReference type="Pfam" id="PF00550">
    <property type="entry name" value="PP-binding"/>
    <property type="match status" value="1"/>
</dbReference>
<comment type="caution">
    <text evidence="7">The sequence shown here is derived from an EMBL/GenBank/DDBJ whole genome shotgun (WGS) entry which is preliminary data.</text>
</comment>
<dbReference type="PANTHER" id="PTHR45527">
    <property type="entry name" value="NONRIBOSOMAL PEPTIDE SYNTHETASE"/>
    <property type="match status" value="1"/>
</dbReference>
<dbReference type="Gene3D" id="2.30.38.10">
    <property type="entry name" value="Luciferase, Domain 3"/>
    <property type="match status" value="1"/>
</dbReference>
<organism evidence="7 8">
    <name type="scientific">Pedosphaera parvula (strain Ellin514)</name>
    <dbReference type="NCBI Taxonomy" id="320771"/>
    <lineage>
        <taxon>Bacteria</taxon>
        <taxon>Pseudomonadati</taxon>
        <taxon>Verrucomicrobiota</taxon>
        <taxon>Pedosphaerae</taxon>
        <taxon>Pedosphaerales</taxon>
        <taxon>Pedosphaeraceae</taxon>
        <taxon>Pedosphaera</taxon>
    </lineage>
</organism>
<dbReference type="EMBL" id="ABOX02000018">
    <property type="protein sequence ID" value="EEF60272.1"/>
    <property type="molecule type" value="Genomic_DNA"/>
</dbReference>
<dbReference type="InterPro" id="IPR020806">
    <property type="entry name" value="PKS_PP-bd"/>
</dbReference>
<evidence type="ECO:0000256" key="2">
    <source>
        <dbReference type="ARBA" id="ARBA00006432"/>
    </source>
</evidence>
<feature type="compositionally biased region" description="Polar residues" evidence="5">
    <location>
        <begin position="1"/>
        <end position="12"/>
    </location>
</feature>
<dbReference type="AlphaFoldDB" id="B9XIK9"/>
<evidence type="ECO:0000313" key="8">
    <source>
        <dbReference type="Proteomes" id="UP000003688"/>
    </source>
</evidence>
<dbReference type="Gene3D" id="3.40.50.980">
    <property type="match status" value="2"/>
</dbReference>
<dbReference type="Gene3D" id="3.30.559.30">
    <property type="entry name" value="Nonribosomal peptide synthetase, condensation domain"/>
    <property type="match status" value="1"/>
</dbReference>
<dbReference type="OrthoDB" id="9765680at2"/>
<dbReference type="Pfam" id="PF13193">
    <property type="entry name" value="AMP-binding_C"/>
    <property type="match status" value="1"/>
</dbReference>
<dbReference type="InterPro" id="IPR009081">
    <property type="entry name" value="PP-bd_ACP"/>
</dbReference>
<protein>
    <submittedName>
        <fullName evidence="7">Amino acid adenylation domain protein</fullName>
    </submittedName>
</protein>
<evidence type="ECO:0000256" key="5">
    <source>
        <dbReference type="SAM" id="MobiDB-lite"/>
    </source>
</evidence>
<dbReference type="PROSITE" id="PS00012">
    <property type="entry name" value="PHOSPHOPANTETHEINE"/>
    <property type="match status" value="1"/>
</dbReference>
<dbReference type="InterPro" id="IPR045851">
    <property type="entry name" value="AMP-bd_C_sf"/>
</dbReference>
<evidence type="ECO:0000256" key="1">
    <source>
        <dbReference type="ARBA" id="ARBA00001957"/>
    </source>
</evidence>
<dbReference type="Gene3D" id="3.30.559.10">
    <property type="entry name" value="Chloramphenicol acetyltransferase-like domain"/>
    <property type="match status" value="1"/>
</dbReference>
<dbReference type="Pfam" id="PF00668">
    <property type="entry name" value="Condensation"/>
    <property type="match status" value="1"/>
</dbReference>
<name>B9XIK9_PEDPL</name>
<dbReference type="SUPFAM" id="SSF52777">
    <property type="entry name" value="CoA-dependent acyltransferases"/>
    <property type="match status" value="2"/>
</dbReference>
<sequence>MTISTLDSTSPEDVTPHPETGGEVYVAPPSFSQQRLWMMHQLDPASPVYVLPAAFRITGKIDVNALEGALNEILRRHEVLRTTFSFENGELMQIIAPSMELHLKKMDLQQIPETELEGEIVRLIHVEMRRPFNLAEGPLVRAALMKLSAEQHVLVLNLNHMVADGMSCGLMGRELEKLYAAFTKGQLSPLPPLPLQYADYTIWERRCMQGELLKSQLAYWKEQLGGAPPVLEIPADRPRPARQTFNGALLPIELSLSATNALKALSRREQASLFMTLLAAYKVLLFRYTGQADMLVGAPVANRGQEELEPMIGFFVNLLIFRTSLSPNQSFRNCLQQVRDVTSAAYVHKDLPFEKLVEELRPERDPSYHPLFQVMFALHAAPIDLDLIDLKCETIPVDNGAAKFDLYFELWEADGCVRGRIEYNTDLFDQSRIVRMAGHFKALLEGIVANPDQLISELPLLTEPERRQVLLEWNNTGRAFSQDQCVHELFEAQVARTPQTVALTCGQQSLSYAELNSRADRLAEQLLTWGVRPETLVGVCLERSPVLLTALLAILKAGGAYVPLDPDYPKDRLQFVLQDAHAPLLLTQKEFADHFALPDMQVVCLDKESSEVLQGPEPEIQSNDPNSQTRPSLNQLAYVLYTSGSTGRPKGVLIEHRSVVNLLGWAHELYTREELAGVLASTSVCFDLSVFEFFVPLSCGGRVILAENALELPQLPASGEVTLLNTVPSAMAELLRTRGLPASVRVVNLAGEPLSPQLVDELYRTQPCVRKVYDLYGPTEDTVYTTCALRRPGAPATIGRPLANKQVYILNEQQEPVPVGVPGELFIGGSGLARGYLHQAQLTSEKFIPHPFSADPSARLYRTGDLAAYLPDGNIEFIGRTDHQVKLRGFRIEFGEIEAVLTQHSAIREAVITLQGESSNNKQLVAYLAIDPGRTITENELHLFTRERLPDYMVPSTFLTLDALPRTPNGKIDRKALTTSGAGRLDPGQEFVSPLTTVQKQLAEIWENVLEIPQVGIHDNFFHLGGHSVLAMRVSSRMCEAFNLEISMVALFEAPTIAELAEMIEDEMLSGKAA</sequence>
<accession>B9XIK9</accession>
<dbReference type="Gene3D" id="3.30.300.30">
    <property type="match status" value="1"/>
</dbReference>
<dbReference type="NCBIfam" id="TIGR01733">
    <property type="entry name" value="AA-adenyl-dom"/>
    <property type="match status" value="1"/>
</dbReference>
<evidence type="ECO:0000313" key="7">
    <source>
        <dbReference type="EMBL" id="EEF60272.1"/>
    </source>
</evidence>
<dbReference type="FunFam" id="2.30.38.10:FF:000001">
    <property type="entry name" value="Non-ribosomal peptide synthetase PvdI"/>
    <property type="match status" value="1"/>
</dbReference>
<dbReference type="InterPro" id="IPR036736">
    <property type="entry name" value="ACP-like_sf"/>
</dbReference>
<dbReference type="SUPFAM" id="SSF47336">
    <property type="entry name" value="ACP-like"/>
    <property type="match status" value="1"/>
</dbReference>
<dbReference type="GO" id="GO:0043041">
    <property type="term" value="P:amino acid activation for nonribosomal peptide biosynthetic process"/>
    <property type="evidence" value="ECO:0007669"/>
    <property type="project" value="TreeGrafter"/>
</dbReference>
<dbReference type="FunFam" id="3.40.50.980:FF:000001">
    <property type="entry name" value="Non-ribosomal peptide synthetase"/>
    <property type="match status" value="1"/>
</dbReference>
<dbReference type="SUPFAM" id="SSF56801">
    <property type="entry name" value="Acetyl-CoA synthetase-like"/>
    <property type="match status" value="1"/>
</dbReference>
<dbReference type="PROSITE" id="PS50075">
    <property type="entry name" value="CARRIER"/>
    <property type="match status" value="1"/>
</dbReference>
<comment type="similarity">
    <text evidence="2">Belongs to the ATP-dependent AMP-binding enzyme family.</text>
</comment>
<dbReference type="Gene3D" id="1.10.1200.10">
    <property type="entry name" value="ACP-like"/>
    <property type="match status" value="1"/>
</dbReference>
<dbReference type="GO" id="GO:0005829">
    <property type="term" value="C:cytosol"/>
    <property type="evidence" value="ECO:0007669"/>
    <property type="project" value="TreeGrafter"/>
</dbReference>
<keyword evidence="8" id="KW-1185">Reference proteome</keyword>
<dbReference type="InterPro" id="IPR006162">
    <property type="entry name" value="Ppantetheine_attach_site"/>
</dbReference>
<dbReference type="PROSITE" id="PS00455">
    <property type="entry name" value="AMP_BINDING"/>
    <property type="match status" value="1"/>
</dbReference>
<keyword evidence="4" id="KW-0597">Phosphoprotein</keyword>
<dbReference type="FunFam" id="3.40.50.12780:FF:000012">
    <property type="entry name" value="Non-ribosomal peptide synthetase"/>
    <property type="match status" value="1"/>
</dbReference>
<keyword evidence="3" id="KW-0596">Phosphopantetheine</keyword>
<dbReference type="Proteomes" id="UP000003688">
    <property type="component" value="Unassembled WGS sequence"/>
</dbReference>
<dbReference type="PANTHER" id="PTHR45527:SF1">
    <property type="entry name" value="FATTY ACID SYNTHASE"/>
    <property type="match status" value="1"/>
</dbReference>
<dbReference type="SMART" id="SM00823">
    <property type="entry name" value="PKS_PP"/>
    <property type="match status" value="1"/>
</dbReference>
<feature type="region of interest" description="Disordered" evidence="5">
    <location>
        <begin position="1"/>
        <end position="24"/>
    </location>
</feature>
<comment type="cofactor">
    <cofactor evidence="1">
        <name>pantetheine 4'-phosphate</name>
        <dbReference type="ChEBI" id="CHEBI:47942"/>
    </cofactor>
</comment>
<evidence type="ECO:0000256" key="3">
    <source>
        <dbReference type="ARBA" id="ARBA00022450"/>
    </source>
</evidence>
<gene>
    <name evidence="7" type="ORF">Cflav_PD2968</name>
</gene>
<dbReference type="InterPro" id="IPR020845">
    <property type="entry name" value="AMP-binding_CS"/>
</dbReference>
<dbReference type="Pfam" id="PF00501">
    <property type="entry name" value="AMP-binding"/>
    <property type="match status" value="1"/>
</dbReference>
<dbReference type="InterPro" id="IPR000873">
    <property type="entry name" value="AMP-dep_synth/lig_dom"/>
</dbReference>
<dbReference type="FunFam" id="1.10.1200.10:FF:000005">
    <property type="entry name" value="Nonribosomal peptide synthetase 1"/>
    <property type="match status" value="1"/>
</dbReference>
<dbReference type="GO" id="GO:0009239">
    <property type="term" value="P:enterobactin biosynthetic process"/>
    <property type="evidence" value="ECO:0007669"/>
    <property type="project" value="TreeGrafter"/>
</dbReference>
<dbReference type="InterPro" id="IPR023213">
    <property type="entry name" value="CAT-like_dom_sf"/>
</dbReference>
<dbReference type="GO" id="GO:0031177">
    <property type="term" value="F:phosphopantetheine binding"/>
    <property type="evidence" value="ECO:0007669"/>
    <property type="project" value="InterPro"/>
</dbReference>
<evidence type="ECO:0000259" key="6">
    <source>
        <dbReference type="PROSITE" id="PS50075"/>
    </source>
</evidence>
<dbReference type="FunFam" id="3.30.300.30:FF:000010">
    <property type="entry name" value="Enterobactin synthetase component F"/>
    <property type="match status" value="1"/>
</dbReference>
<evidence type="ECO:0000256" key="4">
    <source>
        <dbReference type="ARBA" id="ARBA00022553"/>
    </source>
</evidence>
<dbReference type="GO" id="GO:0047527">
    <property type="term" value="F:2,3-dihydroxybenzoate-serine ligase activity"/>
    <property type="evidence" value="ECO:0007669"/>
    <property type="project" value="TreeGrafter"/>
</dbReference>
<dbReference type="InterPro" id="IPR010071">
    <property type="entry name" value="AA_adenyl_dom"/>
</dbReference>
<dbReference type="InterPro" id="IPR001242">
    <property type="entry name" value="Condensation_dom"/>
</dbReference>
<dbReference type="GO" id="GO:0009366">
    <property type="term" value="C:enterobactin synthetase complex"/>
    <property type="evidence" value="ECO:0007669"/>
    <property type="project" value="TreeGrafter"/>
</dbReference>
<dbReference type="CDD" id="cd19531">
    <property type="entry name" value="LCL_NRPS-like"/>
    <property type="match status" value="1"/>
</dbReference>
<reference evidence="7 8" key="1">
    <citation type="journal article" date="2011" name="J. Bacteriol.">
        <title>Genome sequence of 'Pedosphaera parvula' Ellin514, an aerobic Verrucomicrobial isolate from pasture soil.</title>
        <authorList>
            <person name="Kant R."/>
            <person name="van Passel M.W."/>
            <person name="Sangwan P."/>
            <person name="Palva A."/>
            <person name="Lucas S."/>
            <person name="Copeland A."/>
            <person name="Lapidus A."/>
            <person name="Glavina Del Rio T."/>
            <person name="Dalin E."/>
            <person name="Tice H."/>
            <person name="Bruce D."/>
            <person name="Goodwin L."/>
            <person name="Pitluck S."/>
            <person name="Chertkov O."/>
            <person name="Larimer F.W."/>
            <person name="Land M.L."/>
            <person name="Hauser L."/>
            <person name="Brettin T.S."/>
            <person name="Detter J.C."/>
            <person name="Han S."/>
            <person name="de Vos W.M."/>
            <person name="Janssen P.H."/>
            <person name="Smidt H."/>
        </authorList>
    </citation>
    <scope>NUCLEOTIDE SEQUENCE [LARGE SCALE GENOMIC DNA]</scope>
    <source>
        <strain evidence="7 8">Ellin514</strain>
    </source>
</reference>
<dbReference type="STRING" id="320771.Cflav_PD2968"/>
<dbReference type="CDD" id="cd12115">
    <property type="entry name" value="A_NRPS_Sfm_like"/>
    <property type="match status" value="1"/>
</dbReference>
<dbReference type="RefSeq" id="WP_007415652.1">
    <property type="nucleotide sequence ID" value="NZ_ABOX02000018.1"/>
</dbReference>